<dbReference type="AlphaFoldDB" id="U7UPK8"/>
<dbReference type="EMBL" id="AWXA01000024">
    <property type="protein sequence ID" value="ERT60418.1"/>
    <property type="molecule type" value="Genomic_DNA"/>
</dbReference>
<dbReference type="STRING" id="1111454.HMPREF1250_0311"/>
<dbReference type="OrthoDB" id="1634346at2"/>
<comment type="caution">
    <text evidence="2">The sequence shown here is derived from an EMBL/GenBank/DDBJ whole genome shotgun (WGS) entry which is preliminary data.</text>
</comment>
<accession>U7UPK8</accession>
<dbReference type="RefSeq" id="WP_023053420.1">
    <property type="nucleotide sequence ID" value="NZ_AWXA01000024.1"/>
</dbReference>
<name>U7UPK8_9FIRM</name>
<keyword evidence="3" id="KW-1185">Reference proteome</keyword>
<sequence>MRKLKAFLWIIVFVYLLYAIWRDGLQTELLVILVLAVFTLAMQIRMNRWKKKALRKKE</sequence>
<gene>
    <name evidence="2" type="ORF">HMPREF1250_0311</name>
</gene>
<organism evidence="2 3">
    <name type="scientific">Megasphaera vaginalis</name>
    <name type="common">ex Srinivasan et al. 2021</name>
    <dbReference type="NCBI Taxonomy" id="1111454"/>
    <lineage>
        <taxon>Bacteria</taxon>
        <taxon>Bacillati</taxon>
        <taxon>Bacillota</taxon>
        <taxon>Negativicutes</taxon>
        <taxon>Veillonellales</taxon>
        <taxon>Veillonellaceae</taxon>
        <taxon>Megasphaera</taxon>
    </lineage>
</organism>
<dbReference type="Proteomes" id="UP000017090">
    <property type="component" value="Unassembled WGS sequence"/>
</dbReference>
<keyword evidence="1" id="KW-0812">Transmembrane</keyword>
<keyword evidence="1" id="KW-1133">Transmembrane helix</keyword>
<dbReference type="PATRIC" id="fig|1111454.3.peg.917"/>
<reference evidence="2 3" key="1">
    <citation type="submission" date="2013-09" db="EMBL/GenBank/DDBJ databases">
        <authorList>
            <person name="Durkin A.S."/>
            <person name="Haft D.R."/>
            <person name="McCorrison J."/>
            <person name="Torralba M."/>
            <person name="Gillis M."/>
            <person name="Haft D.H."/>
            <person name="Methe B."/>
            <person name="Sutton G."/>
            <person name="Nelson K.E."/>
        </authorList>
    </citation>
    <scope>NUCLEOTIDE SEQUENCE [LARGE SCALE GENOMIC DNA]</scope>
    <source>
        <strain evidence="2 3">BV3C16-1</strain>
    </source>
</reference>
<evidence type="ECO:0000256" key="1">
    <source>
        <dbReference type="SAM" id="Phobius"/>
    </source>
</evidence>
<keyword evidence="1" id="KW-0472">Membrane</keyword>
<protein>
    <submittedName>
        <fullName evidence="2">Uncharacterized protein</fullName>
    </submittedName>
</protein>
<evidence type="ECO:0000313" key="2">
    <source>
        <dbReference type="EMBL" id="ERT60418.1"/>
    </source>
</evidence>
<proteinExistence type="predicted"/>
<evidence type="ECO:0000313" key="3">
    <source>
        <dbReference type="Proteomes" id="UP000017090"/>
    </source>
</evidence>
<feature type="transmembrane region" description="Helical" evidence="1">
    <location>
        <begin position="29"/>
        <end position="46"/>
    </location>
</feature>